<dbReference type="EMBL" id="BGZK01001048">
    <property type="protein sequence ID" value="GBP69673.1"/>
    <property type="molecule type" value="Genomic_DNA"/>
</dbReference>
<proteinExistence type="predicted"/>
<protein>
    <submittedName>
        <fullName evidence="1">Uncharacterized protein</fullName>
    </submittedName>
</protein>
<gene>
    <name evidence="1" type="ORF">EVAR_49925_1</name>
</gene>
<name>A0A4C1Y2R0_EUMVA</name>
<organism evidence="1 2">
    <name type="scientific">Eumeta variegata</name>
    <name type="common">Bagworm moth</name>
    <name type="synonym">Eumeta japonica</name>
    <dbReference type="NCBI Taxonomy" id="151549"/>
    <lineage>
        <taxon>Eukaryota</taxon>
        <taxon>Metazoa</taxon>
        <taxon>Ecdysozoa</taxon>
        <taxon>Arthropoda</taxon>
        <taxon>Hexapoda</taxon>
        <taxon>Insecta</taxon>
        <taxon>Pterygota</taxon>
        <taxon>Neoptera</taxon>
        <taxon>Endopterygota</taxon>
        <taxon>Lepidoptera</taxon>
        <taxon>Glossata</taxon>
        <taxon>Ditrysia</taxon>
        <taxon>Tineoidea</taxon>
        <taxon>Psychidae</taxon>
        <taxon>Oiketicinae</taxon>
        <taxon>Eumeta</taxon>
    </lineage>
</organism>
<evidence type="ECO:0000313" key="2">
    <source>
        <dbReference type="Proteomes" id="UP000299102"/>
    </source>
</evidence>
<evidence type="ECO:0000313" key="1">
    <source>
        <dbReference type="EMBL" id="GBP69673.1"/>
    </source>
</evidence>
<keyword evidence="2" id="KW-1185">Reference proteome</keyword>
<sequence length="69" mass="7691">MGGLDLLYHTVTEAASAVEFRLPLAVLATREFFITHCNRVSLSVETSTPSEFSRGCLRLSEITSINFQR</sequence>
<accession>A0A4C1Y2R0</accession>
<dbReference type="AlphaFoldDB" id="A0A4C1Y2R0"/>
<comment type="caution">
    <text evidence="1">The sequence shown here is derived from an EMBL/GenBank/DDBJ whole genome shotgun (WGS) entry which is preliminary data.</text>
</comment>
<dbReference type="Proteomes" id="UP000299102">
    <property type="component" value="Unassembled WGS sequence"/>
</dbReference>
<reference evidence="1 2" key="1">
    <citation type="journal article" date="2019" name="Commun. Biol.">
        <title>The bagworm genome reveals a unique fibroin gene that provides high tensile strength.</title>
        <authorList>
            <person name="Kono N."/>
            <person name="Nakamura H."/>
            <person name="Ohtoshi R."/>
            <person name="Tomita M."/>
            <person name="Numata K."/>
            <person name="Arakawa K."/>
        </authorList>
    </citation>
    <scope>NUCLEOTIDE SEQUENCE [LARGE SCALE GENOMIC DNA]</scope>
</reference>